<keyword evidence="1" id="KW-1133">Transmembrane helix</keyword>
<dbReference type="AlphaFoldDB" id="A0A2I1PCR8"/>
<feature type="transmembrane region" description="Helical" evidence="1">
    <location>
        <begin position="103"/>
        <end position="120"/>
    </location>
</feature>
<gene>
    <name evidence="2" type="ORF">CYJ76_02275</name>
</gene>
<organism evidence="2 3">
    <name type="scientific">Kytococcus schroeteri</name>
    <dbReference type="NCBI Taxonomy" id="138300"/>
    <lineage>
        <taxon>Bacteria</taxon>
        <taxon>Bacillati</taxon>
        <taxon>Actinomycetota</taxon>
        <taxon>Actinomycetes</taxon>
        <taxon>Micrococcales</taxon>
        <taxon>Kytococcaceae</taxon>
        <taxon>Kytococcus</taxon>
    </lineage>
</organism>
<evidence type="ECO:0000313" key="2">
    <source>
        <dbReference type="EMBL" id="PKZ42406.1"/>
    </source>
</evidence>
<dbReference type="Pfam" id="PF04143">
    <property type="entry name" value="Sulf_transp"/>
    <property type="match status" value="1"/>
</dbReference>
<evidence type="ECO:0000313" key="3">
    <source>
        <dbReference type="Proteomes" id="UP000234206"/>
    </source>
</evidence>
<reference evidence="2 3" key="1">
    <citation type="submission" date="2017-12" db="EMBL/GenBank/DDBJ databases">
        <title>Phylogenetic diversity of female urinary microbiome.</title>
        <authorList>
            <person name="Thomas-White K."/>
            <person name="Wolfe A.J."/>
        </authorList>
    </citation>
    <scope>NUCLEOTIDE SEQUENCE [LARGE SCALE GENOMIC DNA]</scope>
    <source>
        <strain evidence="2 3">UMB1298</strain>
    </source>
</reference>
<keyword evidence="1" id="KW-0472">Membrane</keyword>
<keyword evidence="1" id="KW-0812">Transmembrane</keyword>
<name>A0A2I1PCR8_9MICO</name>
<keyword evidence="3" id="KW-1185">Reference proteome</keyword>
<dbReference type="Proteomes" id="UP000234206">
    <property type="component" value="Unassembled WGS sequence"/>
</dbReference>
<dbReference type="EMBL" id="PKIZ01000003">
    <property type="protein sequence ID" value="PKZ42406.1"/>
    <property type="molecule type" value="Genomic_DNA"/>
</dbReference>
<evidence type="ECO:0000256" key="1">
    <source>
        <dbReference type="SAM" id="Phobius"/>
    </source>
</evidence>
<dbReference type="OrthoDB" id="9794165at2"/>
<comment type="caution">
    <text evidence="2">The sequence shown here is derived from an EMBL/GenBank/DDBJ whole genome shotgun (WGS) entry which is preliminary data.</text>
</comment>
<sequence>MVLTGLLVGALLGLVMQRGRFCVTGAFRDVWLSGSTRWLTAFGLVIALHAVGYLALTATGVVAPEVDPLPLGAAAVGGLVFGAGIIAAGGCATGTYYRAGEGLVGSWFALIFFALSAAVMKYGPLAGGCTVGHGMVATAQLSWGGGAPPARCCWAPTWARACS</sequence>
<proteinExistence type="predicted"/>
<feature type="transmembrane region" description="Helical" evidence="1">
    <location>
        <begin position="74"/>
        <end position="97"/>
    </location>
</feature>
<protein>
    <submittedName>
        <fullName evidence="2">Uncharacterized protein</fullName>
    </submittedName>
</protein>
<accession>A0A2I1PCR8</accession>
<feature type="transmembrane region" description="Helical" evidence="1">
    <location>
        <begin position="38"/>
        <end position="62"/>
    </location>
</feature>
<dbReference type="RefSeq" id="WP_101849137.1">
    <property type="nucleotide sequence ID" value="NZ_PKIZ01000003.1"/>
</dbReference>
<dbReference type="InterPro" id="IPR007272">
    <property type="entry name" value="Sulf_transp_TsuA/YedE"/>
</dbReference>